<dbReference type="PANTHER" id="PTHR15919">
    <property type="entry name" value="DAPPER-RELATED"/>
    <property type="match status" value="1"/>
</dbReference>
<dbReference type="Proteomes" id="UP000193380">
    <property type="component" value="Unassembled WGS sequence"/>
</dbReference>
<evidence type="ECO:0000256" key="2">
    <source>
        <dbReference type="ARBA" id="ARBA00023054"/>
    </source>
</evidence>
<reference evidence="4" key="1">
    <citation type="journal article" date="2014" name="Nat. Commun.">
        <title>The rainbow trout genome provides novel insights into evolution after whole-genome duplication in vertebrates.</title>
        <authorList>
            <person name="Berthelot C."/>
            <person name="Brunet F."/>
            <person name="Chalopin D."/>
            <person name="Juanchich A."/>
            <person name="Bernard M."/>
            <person name="Noel B."/>
            <person name="Bento P."/>
            <person name="Da Silva C."/>
            <person name="Labadie K."/>
            <person name="Alberti A."/>
            <person name="Aury J.M."/>
            <person name="Louis A."/>
            <person name="Dehais P."/>
            <person name="Bardou P."/>
            <person name="Montfort J."/>
            <person name="Klopp C."/>
            <person name="Cabau C."/>
            <person name="Gaspin C."/>
            <person name="Thorgaard G.H."/>
            <person name="Boussaha M."/>
            <person name="Quillet E."/>
            <person name="Guyomard R."/>
            <person name="Galiana D."/>
            <person name="Bobe J."/>
            <person name="Volff J.N."/>
            <person name="Genet C."/>
            <person name="Wincker P."/>
            <person name="Jaillon O."/>
            <person name="Roest Crollius H."/>
            <person name="Guiguen Y."/>
        </authorList>
    </citation>
    <scope>NUCLEOTIDE SEQUENCE [LARGE SCALE GENOMIC DNA]</scope>
</reference>
<sequence>MYADCVWCVSQSCLRRQDVGLKTHLQHLDQQISDLKLDVCNASIEKLESKSRSSSGFYDLSDCGSRSLSNSYTTVYSECLSSSQTSLLSPHGPSGSHTLSIAAQKNVANCRHSVEETNTHPNPPPPMGERAAPGQQSIGYISVPSGDLDTMMTPGLGSYKSVDVKKSSVCSNLWSSTTVDPKYRSNLVSSNGAEVYLYLSPRHAVALQSPIFSLGWEPAVMEAPDGQGPTADAFPSVETLQRGRVGGMEPKPLGYIDTFLRGA</sequence>
<dbReference type="STRING" id="8022.A0A060YZ75"/>
<dbReference type="GO" id="GO:1900108">
    <property type="term" value="P:negative regulation of nodal signaling pathway"/>
    <property type="evidence" value="ECO:0007669"/>
    <property type="project" value="TreeGrafter"/>
</dbReference>
<evidence type="ECO:0000313" key="5">
    <source>
        <dbReference type="Proteomes" id="UP000193380"/>
    </source>
</evidence>
<dbReference type="PaxDb" id="8022-A0A060YZ75"/>
<protein>
    <submittedName>
        <fullName evidence="4">Uncharacterized protein</fullName>
    </submittedName>
</protein>
<dbReference type="GO" id="GO:0005737">
    <property type="term" value="C:cytoplasm"/>
    <property type="evidence" value="ECO:0007669"/>
    <property type="project" value="TreeGrafter"/>
</dbReference>
<dbReference type="InterPro" id="IPR024843">
    <property type="entry name" value="Dapper"/>
</dbReference>
<organism evidence="4 5">
    <name type="scientific">Oncorhynchus mykiss</name>
    <name type="common">Rainbow trout</name>
    <name type="synonym">Salmo gairdneri</name>
    <dbReference type="NCBI Taxonomy" id="8022"/>
    <lineage>
        <taxon>Eukaryota</taxon>
        <taxon>Metazoa</taxon>
        <taxon>Chordata</taxon>
        <taxon>Craniata</taxon>
        <taxon>Vertebrata</taxon>
        <taxon>Euteleostomi</taxon>
        <taxon>Actinopterygii</taxon>
        <taxon>Neopterygii</taxon>
        <taxon>Teleostei</taxon>
        <taxon>Protacanthopterygii</taxon>
        <taxon>Salmoniformes</taxon>
        <taxon>Salmonidae</taxon>
        <taxon>Salmoninae</taxon>
        <taxon>Oncorhynchus</taxon>
    </lineage>
</organism>
<keyword evidence="2" id="KW-0175">Coiled coil</keyword>
<evidence type="ECO:0000256" key="3">
    <source>
        <dbReference type="SAM" id="MobiDB-lite"/>
    </source>
</evidence>
<dbReference type="AlphaFoldDB" id="A0A060YZ75"/>
<evidence type="ECO:0000256" key="1">
    <source>
        <dbReference type="ARBA" id="ARBA00010807"/>
    </source>
</evidence>
<name>A0A060YZ75_ONCMY</name>
<accession>A0A060YZ75</accession>
<comment type="similarity">
    <text evidence="1">Belongs to the dapper family.</text>
</comment>
<reference evidence="4" key="2">
    <citation type="submission" date="2014-03" db="EMBL/GenBank/DDBJ databases">
        <authorList>
            <person name="Genoscope - CEA"/>
        </authorList>
    </citation>
    <scope>NUCLEOTIDE SEQUENCE</scope>
</reference>
<evidence type="ECO:0000313" key="4">
    <source>
        <dbReference type="EMBL" id="CDQ97076.1"/>
    </source>
</evidence>
<proteinExistence type="inferred from homology"/>
<gene>
    <name evidence="4" type="ORF">GSONMT00038391001</name>
</gene>
<dbReference type="Pfam" id="PF15268">
    <property type="entry name" value="Dapper"/>
    <property type="match status" value="1"/>
</dbReference>
<feature type="region of interest" description="Disordered" evidence="3">
    <location>
        <begin position="112"/>
        <end position="134"/>
    </location>
</feature>
<dbReference type="PANTHER" id="PTHR15919:SF13">
    <property type="entry name" value="DAPPER HOMOLOG 2"/>
    <property type="match status" value="1"/>
</dbReference>
<dbReference type="EMBL" id="FR928782">
    <property type="protein sequence ID" value="CDQ97076.1"/>
    <property type="molecule type" value="Genomic_DNA"/>
</dbReference>